<dbReference type="RefSeq" id="WP_014500835.1">
    <property type="nucleotide sequence ID" value="NC_017262.1"/>
</dbReference>
<keyword evidence="2 5" id="KW-0812">Transmembrane</keyword>
<comment type="subcellular location">
    <subcellularLocation>
        <location evidence="1">Membrane</location>
        <topology evidence="1">Single-pass membrane protein</topology>
    </subcellularLocation>
</comment>
<dbReference type="HOGENOM" id="CLU_002202_0_0_5"/>
<dbReference type="GO" id="GO:0097347">
    <property type="term" value="C:TAM protein secretion complex"/>
    <property type="evidence" value="ECO:0007669"/>
    <property type="project" value="TreeGrafter"/>
</dbReference>
<dbReference type="Proteomes" id="UP000001494">
    <property type="component" value="Chromosome"/>
</dbReference>
<evidence type="ECO:0000256" key="1">
    <source>
        <dbReference type="ARBA" id="ARBA00004167"/>
    </source>
</evidence>
<gene>
    <name evidence="7" type="ordered locus">Zmob_1021</name>
</gene>
<proteinExistence type="predicted"/>
<accession>A0A0H3FYL1</accession>
<dbReference type="GO" id="GO:0005886">
    <property type="term" value="C:plasma membrane"/>
    <property type="evidence" value="ECO:0007669"/>
    <property type="project" value="InterPro"/>
</dbReference>
<dbReference type="OrthoDB" id="7784409at2"/>
<evidence type="ECO:0000256" key="4">
    <source>
        <dbReference type="ARBA" id="ARBA00023136"/>
    </source>
</evidence>
<organism evidence="7 8">
    <name type="scientific">Zymomonas mobilis subsp. mobilis (strain ATCC 10988 / DSM 424 / LMG 404 / NCIMB 8938 / NRRL B-806 / ZM1)</name>
    <dbReference type="NCBI Taxonomy" id="555217"/>
    <lineage>
        <taxon>Bacteria</taxon>
        <taxon>Pseudomonadati</taxon>
        <taxon>Pseudomonadota</taxon>
        <taxon>Alphaproteobacteria</taxon>
        <taxon>Sphingomonadales</taxon>
        <taxon>Zymomonadaceae</taxon>
        <taxon>Zymomonas</taxon>
    </lineage>
</organism>
<feature type="transmembrane region" description="Helical" evidence="5">
    <location>
        <begin position="44"/>
        <end position="64"/>
    </location>
</feature>
<protein>
    <recommendedName>
        <fullName evidence="6">Translocation and assembly module TamB C-terminal domain-containing protein</fullName>
    </recommendedName>
</protein>
<evidence type="ECO:0000256" key="3">
    <source>
        <dbReference type="ARBA" id="ARBA00022989"/>
    </source>
</evidence>
<evidence type="ECO:0000259" key="6">
    <source>
        <dbReference type="Pfam" id="PF04357"/>
    </source>
</evidence>
<dbReference type="EMBL" id="CP002850">
    <property type="protein sequence ID" value="AEH62855.1"/>
    <property type="molecule type" value="Genomic_DNA"/>
</dbReference>
<name>A0A0H3FYL1_ZYMMA</name>
<dbReference type="GO" id="GO:0009306">
    <property type="term" value="P:protein secretion"/>
    <property type="evidence" value="ECO:0007669"/>
    <property type="project" value="InterPro"/>
</dbReference>
<evidence type="ECO:0000256" key="5">
    <source>
        <dbReference type="SAM" id="Phobius"/>
    </source>
</evidence>
<dbReference type="Pfam" id="PF04357">
    <property type="entry name" value="TamB"/>
    <property type="match status" value="1"/>
</dbReference>
<sequence>MPEKQDMPPESKETLPEEMAEIHSPIEKEKAGQKQSKLRHLWRFILLPILFFAVALPAIFLLFLDSSIGHRLIIDEIRKQKLPTGLHFSIEHIDGSIWHKMQIEKLRFYDLDGVFLEIPNLTLDWRLWDLWKKHWDIQTLQANSARLWRLPRLKSQGKPFRLPNSYIRIDHLILTHIEIIPQKRNNPQQNITAIPVMDIRGHALSTSGQLKAEITITSTLKDSFHFLADINPEKNRFALKANLLAPEKGSIADLTGIKKTLAADLNGQGEWTNWQGHIHALLDQNPLADIHLKQNKGHWYIAGWAALSRLVKPNTARLLGSETRILSEFDQKDHSINGQIRLLSPTLDIKSQGGIDFAKGLYHSIVIETLLRQSKALDPKMEGEHITLLNHLDGSFEKGHFSYQLKAGWLSFGKEHYEAATLEGETLLSDGLSHLPLKLTIKHISGTDHTTEDLTRDLVISGIFHITHNHLIGEKTSLASHFLSGEGLLDIDLKDGSYQADIKPRLTRYPIPEFALLDAEGEIYVEHHAGVDGVKATGHLKTWTENFENAFLKGLMEGAPTLNVDFTRQINGTTDLQKVILQSPALQLNAKGQRDNGNGNPLHLIGSGNQRSYGSLRLKLDGDIAHPHLDIQLDHPVDSLGLKDVNLILEPTQKGYDWNSHGGSPLGNFKGLGRIDVIPRQPTVIHVQNLDISASHFSGDLTAVGRGVNGQLQSSGALTGRINFQVPLNPTSDNEQQINVALTTNNGHLGGVFESVIRHGDINAHIQLGQNTSIVDGLLSGQEIKGKLFDIGQLKGNFHFDRDEGIFHLVASGNRGQPFDIDSLIHLSRDHYSIEGHGSIAHIGLRLDKAAQLTKDKDGGIRLEESRIEITGGGSAKLKGYLGKSKNEGSIALEKIPLSLLDIFHPGLGLGGYAHGQITWQQDQTNIPRGMMNLTLRGLSRSGIFLSSRPIDAGVAAILNPEKLALRAVVQDNNQIVGRAQAEWRNSPNTSFNLTEFRHLPMRAQIRFKGASETLWRLLGIDNIDLSGGLAFFTDVGGTIDHPFLTGKLAMNQGRLEGATTGLTIDQVQMQGNFADTSLIIDQFSGDTSNKGRINGKATINFAAPQGVGLAIRLKADDAVLINRDDFKATVSGDLSLDSQGDGGRISGDIQIKRANYQLGKSSNASIPHLPIKEINRIEENPVTQTPPKAWTLDLKTHAHNRLNVTGMGLDSEWRAELNISGNIDNPSILGRTDLIRGNYDFAGRRFTLDRGNIRFQGEVPVEPALDLTARATLNSTDATIHVTGTALKPEINFTSNPAMPEDELLAQLLFGSSITNLSAPEALQLASALNQLRHGGANVDPINNVRKLARLDRLRITSSSQNSQKTAVAAGKYIGRHTYVEVETDGQGYSLTSVQFQINRWLSLLSSVSTVGRSSGNIRISKDY</sequence>
<keyword evidence="3 5" id="KW-1133">Transmembrane helix</keyword>
<keyword evidence="4 5" id="KW-0472">Membrane</keyword>
<evidence type="ECO:0000313" key="7">
    <source>
        <dbReference type="EMBL" id="AEH62855.1"/>
    </source>
</evidence>
<reference evidence="7 8" key="1">
    <citation type="journal article" date="2011" name="J. Bacteriol.">
        <title>Genome sequence of the ethanol-producing Zymomonas mobilis subsp. mobilis lectotype strain ATCC 10988.</title>
        <authorList>
            <person name="Pappas K.M."/>
            <person name="Kouvelis V.N."/>
            <person name="Saunders E."/>
            <person name="Brettin T.S."/>
            <person name="Bruce D."/>
            <person name="Detter C."/>
            <person name="Balakireva M."/>
            <person name="Han C.S."/>
            <person name="Savvakis G."/>
            <person name="Kyrpides N.C."/>
            <person name="Typas M.A."/>
        </authorList>
    </citation>
    <scope>NUCLEOTIDE SEQUENCE [LARGE SCALE GENOMIC DNA]</scope>
    <source>
        <strain evidence="8">ATCC 10988 / DSM 424 / CCUG 17860 / LMG 404 / NCIMB 8938 / NRRL B-806 / ZM1</strain>
    </source>
</reference>
<feature type="domain" description="Translocation and assembly module TamB C-terminal" evidence="6">
    <location>
        <begin position="1084"/>
        <end position="1425"/>
    </location>
</feature>
<dbReference type="PANTHER" id="PTHR36985:SF1">
    <property type="entry name" value="TRANSLOCATION AND ASSEMBLY MODULE SUBUNIT TAMB"/>
    <property type="match status" value="1"/>
</dbReference>
<dbReference type="InterPro" id="IPR007452">
    <property type="entry name" value="TamB_C"/>
</dbReference>
<dbReference type="PANTHER" id="PTHR36985">
    <property type="entry name" value="TRANSLOCATION AND ASSEMBLY MODULE SUBUNIT TAMB"/>
    <property type="match status" value="1"/>
</dbReference>
<evidence type="ECO:0000256" key="2">
    <source>
        <dbReference type="ARBA" id="ARBA00022692"/>
    </source>
</evidence>
<dbReference type="KEGG" id="zmm:Zmob_1021"/>
<evidence type="ECO:0000313" key="8">
    <source>
        <dbReference type="Proteomes" id="UP000001494"/>
    </source>
</evidence>
<dbReference type="eggNOG" id="COG2911">
    <property type="taxonomic scope" value="Bacteria"/>
</dbReference>